<dbReference type="RefSeq" id="WP_089842155.1">
    <property type="nucleotide sequence ID" value="NZ_FOZL01000002.1"/>
</dbReference>
<evidence type="ECO:0000313" key="8">
    <source>
        <dbReference type="Proteomes" id="UP000199024"/>
    </source>
</evidence>
<dbReference type="OrthoDB" id="176168at2"/>
<dbReference type="SUPFAM" id="SSF51445">
    <property type="entry name" value="(Trans)glycosidases"/>
    <property type="match status" value="1"/>
</dbReference>
<dbReference type="InterPro" id="IPR051816">
    <property type="entry name" value="Glycosyl_Hydrolase_31"/>
</dbReference>
<dbReference type="InterPro" id="IPR048395">
    <property type="entry name" value="Glyco_hydro_31_C"/>
</dbReference>
<dbReference type="InterPro" id="IPR033403">
    <property type="entry name" value="DUF5110"/>
</dbReference>
<dbReference type="GO" id="GO:0004553">
    <property type="term" value="F:hydrolase activity, hydrolyzing O-glycosyl compounds"/>
    <property type="evidence" value="ECO:0007669"/>
    <property type="project" value="InterPro"/>
</dbReference>
<dbReference type="Proteomes" id="UP000199024">
    <property type="component" value="Unassembled WGS sequence"/>
</dbReference>
<organism evidence="7 8">
    <name type="scientific">Granulicella pectinivorans</name>
    <dbReference type="NCBI Taxonomy" id="474950"/>
    <lineage>
        <taxon>Bacteria</taxon>
        <taxon>Pseudomonadati</taxon>
        <taxon>Acidobacteriota</taxon>
        <taxon>Terriglobia</taxon>
        <taxon>Terriglobales</taxon>
        <taxon>Acidobacteriaceae</taxon>
        <taxon>Granulicella</taxon>
    </lineage>
</organism>
<dbReference type="GO" id="GO:0030246">
    <property type="term" value="F:carbohydrate binding"/>
    <property type="evidence" value="ECO:0007669"/>
    <property type="project" value="InterPro"/>
</dbReference>
<dbReference type="InterPro" id="IPR000322">
    <property type="entry name" value="Glyco_hydro_31_TIM"/>
</dbReference>
<dbReference type="STRING" id="474950.SAMN05421771_3624"/>
<dbReference type="Gene3D" id="3.20.20.80">
    <property type="entry name" value="Glycosidases"/>
    <property type="match status" value="1"/>
</dbReference>
<evidence type="ECO:0000256" key="1">
    <source>
        <dbReference type="ARBA" id="ARBA00007806"/>
    </source>
</evidence>
<evidence type="ECO:0000313" key="7">
    <source>
        <dbReference type="EMBL" id="SFS20396.1"/>
    </source>
</evidence>
<feature type="domain" description="Glycoside hydrolase family 31 N-terminal" evidence="4">
    <location>
        <begin position="56"/>
        <end position="217"/>
    </location>
</feature>
<dbReference type="CDD" id="cd14752">
    <property type="entry name" value="GH31_N"/>
    <property type="match status" value="1"/>
</dbReference>
<evidence type="ECO:0000256" key="2">
    <source>
        <dbReference type="RuleBase" id="RU361185"/>
    </source>
</evidence>
<dbReference type="GO" id="GO:0005975">
    <property type="term" value="P:carbohydrate metabolic process"/>
    <property type="evidence" value="ECO:0007669"/>
    <property type="project" value="InterPro"/>
</dbReference>
<sequence length="882" mass="99048">MLRSYFPVHVERLFPRLIAIQFVLAIQLSSFARIDAQQSAYSKTATMVTVSVNGDTIEISPLEEGVIRVRISKVGAPPEPGGPGEMLLLQNLPAPRFEVKQTPEAIVVTAGNLAARVNRHSGKLSFTDSHGKLLLTEEDNGRKLPDSHPGEELPTLQESFVSAKDESLFGGGQFQDGFLDVRDLPRRLTQVNTQISIPFLLSNKGYGLLWHNYGRTDLNPADTAIHLMPAGTSSYTINQSLAGNSTGPDVRKSASFRGDFEIPVAGAQAMMLDSGWKMERRYKVEIDGKPVMDFANFWLPPTTSWFSTLAAGKHSIRLEGDIDDQPTVFFRPAADRTTWRSFSGHTIDYVVFAGPSADDVIRRYRDVTGSAPLMPKWAYGFIQSRARYSSQKELQQNLETFREKQLPLDLIVQDWMYWGKYGWNAMKFDENDYPDPAGMVNSVHDLHAHIMISVWSRIAAETEIGKEFQSRGFYVPGTDWVDFFNPEARALYWKDFSTHMVPFGFDAWWLDATEPENDDIHGRKVFTGAGDDVRLLYPLLVNRTVYEGLRKDVPGKRVMLLTRNAFLGQQRYASAVWSGDVGNDWETLRREIVAGLGYSASGLPYWTSDTGGFFRSGTTQFSDPAYQERLMRWLEFSAFTPLMRVHGWLTPTELWLYGSKVETVGRKYLELRSRMIPYIYSEAAQVTSHGSTLLRPLVMDFPSDPKALQQKYEFMFGKDLLVAPVTDASVTSARVYLPSAVGGWYNFWTEKHLPGAQVIASSAPVDIIPLFVRAGSILPLGPVSQYSEQHSDGPIELVVYPGQDGSFTLYDDEGSNYDYETGQSSKIVVRWDDKARELHIGARLGSFRGMLRERSFVVRMVGGNHASHEVRYGGDAIRIPLD</sequence>
<keyword evidence="2" id="KW-0326">Glycosidase</keyword>
<dbReference type="Pfam" id="PF13802">
    <property type="entry name" value="Gal_mutarotas_2"/>
    <property type="match status" value="1"/>
</dbReference>
<dbReference type="PANTHER" id="PTHR43863:SF2">
    <property type="entry name" value="MALTASE-GLUCOAMYLASE"/>
    <property type="match status" value="1"/>
</dbReference>
<keyword evidence="8" id="KW-1185">Reference proteome</keyword>
<dbReference type="AlphaFoldDB" id="A0A1I6MXF4"/>
<dbReference type="InterPro" id="IPR013780">
    <property type="entry name" value="Glyco_hydro_b"/>
</dbReference>
<dbReference type="SUPFAM" id="SSF51011">
    <property type="entry name" value="Glycosyl hydrolase domain"/>
    <property type="match status" value="1"/>
</dbReference>
<reference evidence="7 8" key="1">
    <citation type="submission" date="2016-10" db="EMBL/GenBank/DDBJ databases">
        <authorList>
            <person name="de Groot N.N."/>
        </authorList>
    </citation>
    <scope>NUCLEOTIDE SEQUENCE [LARGE SCALE GENOMIC DNA]</scope>
    <source>
        <strain evidence="7 8">DSM 21001</strain>
    </source>
</reference>
<evidence type="ECO:0000259" key="5">
    <source>
        <dbReference type="Pfam" id="PF17137"/>
    </source>
</evidence>
<evidence type="ECO:0000259" key="3">
    <source>
        <dbReference type="Pfam" id="PF01055"/>
    </source>
</evidence>
<dbReference type="InterPro" id="IPR025887">
    <property type="entry name" value="Glyco_hydro_31_N_dom"/>
</dbReference>
<keyword evidence="2 7" id="KW-0378">Hydrolase</keyword>
<comment type="similarity">
    <text evidence="1 2">Belongs to the glycosyl hydrolase 31 family.</text>
</comment>
<name>A0A1I6MXF4_9BACT</name>
<dbReference type="InterPro" id="IPR017853">
    <property type="entry name" value="GH"/>
</dbReference>
<accession>A0A1I6MXF4</accession>
<feature type="domain" description="Glycosyl hydrolase family 31 C-terminal" evidence="6">
    <location>
        <begin position="690"/>
        <end position="778"/>
    </location>
</feature>
<dbReference type="Gene3D" id="2.60.40.1760">
    <property type="entry name" value="glycosyl hydrolase (family 31)"/>
    <property type="match status" value="2"/>
</dbReference>
<dbReference type="CDD" id="cd06591">
    <property type="entry name" value="GH31_xylosidase_XylS"/>
    <property type="match status" value="1"/>
</dbReference>
<dbReference type="PANTHER" id="PTHR43863">
    <property type="entry name" value="HYDROLASE, PUTATIVE (AFU_ORTHOLOGUE AFUA_1G03140)-RELATED"/>
    <property type="match status" value="1"/>
</dbReference>
<feature type="domain" description="DUF5110" evidence="5">
    <location>
        <begin position="794"/>
        <end position="862"/>
    </location>
</feature>
<dbReference type="Gene3D" id="2.60.40.1180">
    <property type="entry name" value="Golgi alpha-mannosidase II"/>
    <property type="match status" value="2"/>
</dbReference>
<dbReference type="SUPFAM" id="SSF74650">
    <property type="entry name" value="Galactose mutarotase-like"/>
    <property type="match status" value="1"/>
</dbReference>
<dbReference type="EMBL" id="FOZL01000002">
    <property type="protein sequence ID" value="SFS20396.1"/>
    <property type="molecule type" value="Genomic_DNA"/>
</dbReference>
<dbReference type="InterPro" id="IPR011013">
    <property type="entry name" value="Gal_mutarotase_sf_dom"/>
</dbReference>
<gene>
    <name evidence="7" type="ORF">SAMN05421771_3624</name>
</gene>
<evidence type="ECO:0000259" key="4">
    <source>
        <dbReference type="Pfam" id="PF13802"/>
    </source>
</evidence>
<protein>
    <submittedName>
        <fullName evidence="7">Alpha-D-xyloside xylohydrolase</fullName>
    </submittedName>
</protein>
<dbReference type="Pfam" id="PF01055">
    <property type="entry name" value="Glyco_hydro_31_2nd"/>
    <property type="match status" value="1"/>
</dbReference>
<dbReference type="Pfam" id="PF21365">
    <property type="entry name" value="Glyco_hydro_31_3rd"/>
    <property type="match status" value="1"/>
</dbReference>
<evidence type="ECO:0000259" key="6">
    <source>
        <dbReference type="Pfam" id="PF21365"/>
    </source>
</evidence>
<proteinExistence type="inferred from homology"/>
<dbReference type="Pfam" id="PF17137">
    <property type="entry name" value="DUF5110"/>
    <property type="match status" value="1"/>
</dbReference>
<feature type="domain" description="Glycoside hydrolase family 31 TIM barrel" evidence="3">
    <location>
        <begin position="372"/>
        <end position="681"/>
    </location>
</feature>